<feature type="compositionally biased region" description="Low complexity" evidence="3">
    <location>
        <begin position="204"/>
        <end position="215"/>
    </location>
</feature>
<dbReference type="EMBL" id="AP027732">
    <property type="protein sequence ID" value="BDZ49277.1"/>
    <property type="molecule type" value="Genomic_DNA"/>
</dbReference>
<dbReference type="PANTHER" id="PTHR48107">
    <property type="entry name" value="NADPH-DEPENDENT ALDEHYDE REDUCTASE-LIKE PROTEIN, CHLOROPLASTIC-RELATED"/>
    <property type="match status" value="1"/>
</dbReference>
<evidence type="ECO:0000313" key="5">
    <source>
        <dbReference type="EMBL" id="BDZ49277.1"/>
    </source>
</evidence>
<feature type="region of interest" description="Disordered" evidence="3">
    <location>
        <begin position="144"/>
        <end position="215"/>
    </location>
</feature>
<dbReference type="PRINTS" id="PR00081">
    <property type="entry name" value="GDHRDH"/>
</dbReference>
<feature type="compositionally biased region" description="Basic and acidic residues" evidence="3">
    <location>
        <begin position="180"/>
        <end position="189"/>
    </location>
</feature>
<sequence>MIVPIDAQDPSARLRDDTADVVFARLPIETEGLHAIPLYEEQPVVVLPKEHALADEADVALADLAGETRLDLDDSLALEAAVEVVEAGAGVAVMPQSLARLFARKGVVARSVTDLPTTTIALVWPADGTTDDVSDFIGVVRGRTANSSRTRSAEEARAAAAADAKSARAARAKAKKAAKNARENPEKGGGKSASRPQARGPQRGKGAAAHRGAAAADRAIRQNGLMTQSSAPVALLTGVGRRENIAAATALTLARDGWDVALVTWAAYDRTMSWGDRPDDVASLAAEIEALGRRADVFVADLADASAASSLVGEVASAMGPVSGLVLSHSQSVDSSILDTTVESFDRHFAVNVRAAWLLIKAFAEQVPDGGGRIVALTSDHVVHNLPYGASKGALDRIVIAAARELGHLRITSNALNPGPVDTGWMDDATRETLTALQPSGALGLPQDAANIVRFLLSAEGGWISGQLIKSDGGFSV</sequence>
<feature type="compositionally biased region" description="Low complexity" evidence="3">
    <location>
        <begin position="158"/>
        <end position="167"/>
    </location>
</feature>
<reference evidence="6" key="1">
    <citation type="journal article" date="2019" name="Int. J. Syst. Evol. Microbiol.">
        <title>The Global Catalogue of Microorganisms (GCM) 10K type strain sequencing project: providing services to taxonomists for standard genome sequencing and annotation.</title>
        <authorList>
            <consortium name="The Broad Institute Genomics Platform"/>
            <consortium name="The Broad Institute Genome Sequencing Center for Infectious Disease"/>
            <person name="Wu L."/>
            <person name="Ma J."/>
        </authorList>
    </citation>
    <scope>NUCLEOTIDE SEQUENCE [LARGE SCALE GENOMIC DNA]</scope>
    <source>
        <strain evidence="6">NBRC 108728</strain>
    </source>
</reference>
<evidence type="ECO:0000313" key="6">
    <source>
        <dbReference type="Proteomes" id="UP001321486"/>
    </source>
</evidence>
<dbReference type="InterPro" id="IPR036291">
    <property type="entry name" value="NAD(P)-bd_dom_sf"/>
</dbReference>
<feature type="compositionally biased region" description="Basic residues" evidence="3">
    <location>
        <begin position="168"/>
        <end position="179"/>
    </location>
</feature>
<dbReference type="Gene3D" id="3.40.50.720">
    <property type="entry name" value="NAD(P)-binding Rossmann-like Domain"/>
    <property type="match status" value="1"/>
</dbReference>
<dbReference type="SUPFAM" id="SSF53850">
    <property type="entry name" value="Periplasmic binding protein-like II"/>
    <property type="match status" value="1"/>
</dbReference>
<proteinExistence type="inferred from homology"/>
<comment type="similarity">
    <text evidence="1">Belongs to the short-chain dehydrogenases/reductases (SDR) family.</text>
</comment>
<keyword evidence="6" id="KW-1185">Reference proteome</keyword>
<dbReference type="CDD" id="cd05466">
    <property type="entry name" value="PBP2_LTTR_substrate"/>
    <property type="match status" value="1"/>
</dbReference>
<dbReference type="InterPro" id="IPR005119">
    <property type="entry name" value="LysR_subst-bd"/>
</dbReference>
<dbReference type="InterPro" id="IPR002347">
    <property type="entry name" value="SDR_fam"/>
</dbReference>
<keyword evidence="2" id="KW-0560">Oxidoreductase</keyword>
<gene>
    <name evidence="5" type="ORF">GCM10025867_15180</name>
</gene>
<dbReference type="PANTHER" id="PTHR48107:SF7">
    <property type="entry name" value="RE15974P"/>
    <property type="match status" value="1"/>
</dbReference>
<evidence type="ECO:0000259" key="4">
    <source>
        <dbReference type="Pfam" id="PF03466"/>
    </source>
</evidence>
<dbReference type="InterPro" id="IPR020904">
    <property type="entry name" value="Sc_DH/Rdtase_CS"/>
</dbReference>
<protein>
    <recommendedName>
        <fullName evidence="4">LysR substrate-binding domain-containing protein</fullName>
    </recommendedName>
</protein>
<dbReference type="Gene3D" id="3.40.190.10">
    <property type="entry name" value="Periplasmic binding protein-like II"/>
    <property type="match status" value="2"/>
</dbReference>
<evidence type="ECO:0000256" key="3">
    <source>
        <dbReference type="SAM" id="MobiDB-lite"/>
    </source>
</evidence>
<dbReference type="Pfam" id="PF03466">
    <property type="entry name" value="LysR_substrate"/>
    <property type="match status" value="2"/>
</dbReference>
<feature type="domain" description="LysR substrate-binding" evidence="4">
    <location>
        <begin position="6"/>
        <end position="72"/>
    </location>
</feature>
<feature type="domain" description="LysR substrate-binding" evidence="4">
    <location>
        <begin position="78"/>
        <end position="142"/>
    </location>
</feature>
<dbReference type="PROSITE" id="PS00061">
    <property type="entry name" value="ADH_SHORT"/>
    <property type="match status" value="1"/>
</dbReference>
<dbReference type="Pfam" id="PF13561">
    <property type="entry name" value="adh_short_C2"/>
    <property type="match status" value="1"/>
</dbReference>
<dbReference type="Proteomes" id="UP001321486">
    <property type="component" value="Chromosome"/>
</dbReference>
<evidence type="ECO:0000256" key="1">
    <source>
        <dbReference type="ARBA" id="ARBA00006484"/>
    </source>
</evidence>
<dbReference type="SUPFAM" id="SSF51735">
    <property type="entry name" value="NAD(P)-binding Rossmann-fold domains"/>
    <property type="match status" value="1"/>
</dbReference>
<dbReference type="Gene3D" id="3.40.190.290">
    <property type="match status" value="1"/>
</dbReference>
<accession>A0ABM8GM51</accession>
<name>A0ABM8GM51_9MICO</name>
<organism evidence="5 6">
    <name type="scientific">Frondihabitans sucicola</name>
    <dbReference type="NCBI Taxonomy" id="1268041"/>
    <lineage>
        <taxon>Bacteria</taxon>
        <taxon>Bacillati</taxon>
        <taxon>Actinomycetota</taxon>
        <taxon>Actinomycetes</taxon>
        <taxon>Micrococcales</taxon>
        <taxon>Microbacteriaceae</taxon>
        <taxon>Frondihabitans</taxon>
    </lineage>
</organism>
<evidence type="ECO:0000256" key="2">
    <source>
        <dbReference type="ARBA" id="ARBA00023002"/>
    </source>
</evidence>
<dbReference type="CDD" id="cd05233">
    <property type="entry name" value="SDR_c"/>
    <property type="match status" value="1"/>
</dbReference>